<name>A0A0P0P4E1_9CAUL</name>
<dbReference type="STRING" id="69395.AQ619_01505"/>
<evidence type="ECO:0000313" key="3">
    <source>
        <dbReference type="Proteomes" id="UP000056905"/>
    </source>
</evidence>
<dbReference type="KEGG" id="chq:AQ619_01505"/>
<organism evidence="2 3">
    <name type="scientific">Caulobacter henricii</name>
    <dbReference type="NCBI Taxonomy" id="69395"/>
    <lineage>
        <taxon>Bacteria</taxon>
        <taxon>Pseudomonadati</taxon>
        <taxon>Pseudomonadota</taxon>
        <taxon>Alphaproteobacteria</taxon>
        <taxon>Caulobacterales</taxon>
        <taxon>Caulobacteraceae</taxon>
        <taxon>Caulobacter</taxon>
    </lineage>
</organism>
<evidence type="ECO:0000256" key="1">
    <source>
        <dbReference type="SAM" id="Phobius"/>
    </source>
</evidence>
<feature type="transmembrane region" description="Helical" evidence="1">
    <location>
        <begin position="48"/>
        <end position="65"/>
    </location>
</feature>
<reference evidence="2 3" key="1">
    <citation type="submission" date="2015-10" db="EMBL/GenBank/DDBJ databases">
        <title>Conservation of the essential genome among Caulobacter and Brevundimonas species.</title>
        <authorList>
            <person name="Scott D."/>
            <person name="Ely B."/>
        </authorList>
    </citation>
    <scope>NUCLEOTIDE SEQUENCE [LARGE SCALE GENOMIC DNA]</scope>
    <source>
        <strain evidence="2 3">CB4</strain>
    </source>
</reference>
<keyword evidence="1" id="KW-0472">Membrane</keyword>
<dbReference type="EMBL" id="CP013002">
    <property type="protein sequence ID" value="ALL15155.1"/>
    <property type="molecule type" value="Genomic_DNA"/>
</dbReference>
<sequence length="138" mass="16574">MRQKVRRRARLALLLRESAARAYRIAAIAFGSLVILVGAVLTPLPGHIGLPMLVIGLMIVLRYSFQARKQFIRWQRRHPKLVFPIRRLMRREPEVLLVFWQQLLRTEKLVLRRARWRVLKRGRKRARRLWSQRKRAQP</sequence>
<keyword evidence="3" id="KW-1185">Reference proteome</keyword>
<feature type="transmembrane region" description="Helical" evidence="1">
    <location>
        <begin position="21"/>
        <end position="42"/>
    </location>
</feature>
<accession>A0A0P0P4E1</accession>
<keyword evidence="1" id="KW-1133">Transmembrane helix</keyword>
<evidence type="ECO:0008006" key="4">
    <source>
        <dbReference type="Google" id="ProtNLM"/>
    </source>
</evidence>
<dbReference type="AlphaFoldDB" id="A0A0P0P4E1"/>
<evidence type="ECO:0000313" key="2">
    <source>
        <dbReference type="EMBL" id="ALL15155.1"/>
    </source>
</evidence>
<protein>
    <recommendedName>
        <fullName evidence="4">Transmembrane protein (PGPGW)</fullName>
    </recommendedName>
</protein>
<dbReference type="Proteomes" id="UP000056905">
    <property type="component" value="Chromosome"/>
</dbReference>
<proteinExistence type="predicted"/>
<gene>
    <name evidence="2" type="ORF">AQ619_01505</name>
</gene>
<keyword evidence="1" id="KW-0812">Transmembrane</keyword>